<sequence length="62" mass="7396">MTDYNELLDQLKSGEIESLTVEKEDFLDFRTVLIAREDFKHFRGEAFHHGKTIYKYTQEPSK</sequence>
<dbReference type="RefSeq" id="WP_112223015.1">
    <property type="nucleotide sequence ID" value="NZ_CP047673.1"/>
</dbReference>
<keyword evidence="2" id="KW-1185">Reference proteome</keyword>
<evidence type="ECO:0000313" key="1">
    <source>
        <dbReference type="EMBL" id="RAZ79445.1"/>
    </source>
</evidence>
<dbReference type="AlphaFoldDB" id="A0A365L2L6"/>
<reference evidence="1 2" key="1">
    <citation type="submission" date="2018-06" db="EMBL/GenBank/DDBJ databases">
        <title>The draft genome sequences of strains SCU63 and S1.</title>
        <authorList>
            <person name="Gan L."/>
        </authorList>
    </citation>
    <scope>NUCLEOTIDE SEQUENCE [LARGE SCALE GENOMIC DNA]</scope>
    <source>
        <strain evidence="1 2">SCU63</strain>
    </source>
</reference>
<gene>
    <name evidence="1" type="ORF">DP120_07485</name>
</gene>
<accession>A0A365L2L6</accession>
<proteinExistence type="predicted"/>
<comment type="caution">
    <text evidence="1">The sequence shown here is derived from an EMBL/GenBank/DDBJ whole genome shotgun (WGS) entry which is preliminary data.</text>
</comment>
<dbReference type="EMBL" id="QLZR01000002">
    <property type="protein sequence ID" value="RAZ79445.1"/>
    <property type="molecule type" value="Genomic_DNA"/>
</dbReference>
<evidence type="ECO:0008006" key="3">
    <source>
        <dbReference type="Google" id="ProtNLM"/>
    </source>
</evidence>
<evidence type="ECO:0000313" key="2">
    <source>
        <dbReference type="Proteomes" id="UP000251002"/>
    </source>
</evidence>
<name>A0A365L2L6_9BACL</name>
<protein>
    <recommendedName>
        <fullName evidence="3">Abortive phage infection protein</fullName>
    </recommendedName>
</protein>
<organism evidence="1 2">
    <name type="scientific">Planococcus halotolerans</name>
    <dbReference type="NCBI Taxonomy" id="2233542"/>
    <lineage>
        <taxon>Bacteria</taxon>
        <taxon>Bacillati</taxon>
        <taxon>Bacillota</taxon>
        <taxon>Bacilli</taxon>
        <taxon>Bacillales</taxon>
        <taxon>Caryophanaceae</taxon>
        <taxon>Planococcus</taxon>
    </lineage>
</organism>
<dbReference type="Proteomes" id="UP000251002">
    <property type="component" value="Unassembled WGS sequence"/>
</dbReference>